<evidence type="ECO:0000259" key="1">
    <source>
        <dbReference type="Pfam" id="PF00462"/>
    </source>
</evidence>
<dbReference type="CDD" id="cd02976">
    <property type="entry name" value="NrdH"/>
    <property type="match status" value="1"/>
</dbReference>
<sequence length="77" mass="9040">MNQVTIYTQDQCPPCQFVKQYFTNHNIDFTEKNIKNKQFKNELIDLDSFSTPTIIINDNIYYQVDIESFNIALGISL</sequence>
<dbReference type="Gene3D" id="3.40.30.10">
    <property type="entry name" value="Glutaredoxin"/>
    <property type="match status" value="1"/>
</dbReference>
<evidence type="ECO:0000313" key="2">
    <source>
        <dbReference type="EMBL" id="SNV72781.1"/>
    </source>
</evidence>
<name>A0A239ZN63_9STAP</name>
<keyword evidence="3" id="KW-1185">Reference proteome</keyword>
<dbReference type="SUPFAM" id="SSF52833">
    <property type="entry name" value="Thioredoxin-like"/>
    <property type="match status" value="1"/>
</dbReference>
<protein>
    <submittedName>
        <fullName evidence="2">Putative glutaredoxin</fullName>
    </submittedName>
</protein>
<dbReference type="InterPro" id="IPR002109">
    <property type="entry name" value="Glutaredoxin"/>
</dbReference>
<feature type="domain" description="Glutaredoxin" evidence="1">
    <location>
        <begin position="4"/>
        <end position="59"/>
    </location>
</feature>
<evidence type="ECO:0000313" key="3">
    <source>
        <dbReference type="Proteomes" id="UP000242084"/>
    </source>
</evidence>
<dbReference type="KEGG" id="sste:SAMEA4384403_1741"/>
<dbReference type="OrthoDB" id="9795531at2"/>
<dbReference type="PROSITE" id="PS51354">
    <property type="entry name" value="GLUTAREDOXIN_2"/>
    <property type="match status" value="1"/>
</dbReference>
<proteinExistence type="predicted"/>
<reference evidence="2 3" key="1">
    <citation type="submission" date="2017-06" db="EMBL/GenBank/DDBJ databases">
        <authorList>
            <consortium name="Pathogen Informatics"/>
        </authorList>
    </citation>
    <scope>NUCLEOTIDE SEQUENCE [LARGE SCALE GENOMIC DNA]</scope>
    <source>
        <strain evidence="2 3">NCTC13839</strain>
    </source>
</reference>
<dbReference type="RefSeq" id="WP_095088679.1">
    <property type="nucleotide sequence ID" value="NZ_BMDM01000004.1"/>
</dbReference>
<dbReference type="AlphaFoldDB" id="A0A239ZN63"/>
<dbReference type="Proteomes" id="UP000242084">
    <property type="component" value="Chromosome 1"/>
</dbReference>
<accession>A0A239ZN63</accession>
<gene>
    <name evidence="2" type="ORF">SAMEA4384403_01741</name>
</gene>
<dbReference type="EMBL" id="LT906462">
    <property type="protein sequence ID" value="SNV72781.1"/>
    <property type="molecule type" value="Genomic_DNA"/>
</dbReference>
<dbReference type="Pfam" id="PF00462">
    <property type="entry name" value="Glutaredoxin"/>
    <property type="match status" value="1"/>
</dbReference>
<dbReference type="InterPro" id="IPR036249">
    <property type="entry name" value="Thioredoxin-like_sf"/>
</dbReference>
<organism evidence="2 3">
    <name type="scientific">Mammaliicoccus stepanovicii</name>
    <dbReference type="NCBI Taxonomy" id="643214"/>
    <lineage>
        <taxon>Bacteria</taxon>
        <taxon>Bacillati</taxon>
        <taxon>Bacillota</taxon>
        <taxon>Bacilli</taxon>
        <taxon>Bacillales</taxon>
        <taxon>Staphylococcaceae</taxon>
        <taxon>Mammaliicoccus</taxon>
    </lineage>
</organism>